<proteinExistence type="predicted"/>
<sequence length="129" mass="14734">MPKFTSTCTSVLQYKTHKDSLDSENKLMYDAMTNHKLLLPTDSEQVLQINSMNSSHSGKYPESCIGGGRVLEVKHFNVCKVPDEQMDRQAKLAWSFTEQEAARFALEPVKSNNKRPKRRRTFPQCILGL</sequence>
<evidence type="ECO:0000313" key="2">
    <source>
        <dbReference type="Proteomes" id="UP000054560"/>
    </source>
</evidence>
<organism evidence="1 2">
    <name type="scientific">Sphaeroforma arctica JP610</name>
    <dbReference type="NCBI Taxonomy" id="667725"/>
    <lineage>
        <taxon>Eukaryota</taxon>
        <taxon>Ichthyosporea</taxon>
        <taxon>Ichthyophonida</taxon>
        <taxon>Sphaeroforma</taxon>
    </lineage>
</organism>
<dbReference type="GeneID" id="25909073"/>
<reference evidence="1 2" key="1">
    <citation type="submission" date="2011-02" db="EMBL/GenBank/DDBJ databases">
        <title>The Genome Sequence of Sphaeroforma arctica JP610.</title>
        <authorList>
            <consortium name="The Broad Institute Genome Sequencing Platform"/>
            <person name="Russ C."/>
            <person name="Cuomo C."/>
            <person name="Young S.K."/>
            <person name="Zeng Q."/>
            <person name="Gargeya S."/>
            <person name="Alvarado L."/>
            <person name="Berlin A."/>
            <person name="Chapman S.B."/>
            <person name="Chen Z."/>
            <person name="Freedman E."/>
            <person name="Gellesch M."/>
            <person name="Goldberg J."/>
            <person name="Griggs A."/>
            <person name="Gujja S."/>
            <person name="Heilman E."/>
            <person name="Heiman D."/>
            <person name="Howarth C."/>
            <person name="Mehta T."/>
            <person name="Neiman D."/>
            <person name="Pearson M."/>
            <person name="Roberts A."/>
            <person name="Saif S."/>
            <person name="Shea T."/>
            <person name="Shenoy N."/>
            <person name="Sisk P."/>
            <person name="Stolte C."/>
            <person name="Sykes S."/>
            <person name="White J."/>
            <person name="Yandava C."/>
            <person name="Burger G."/>
            <person name="Gray M.W."/>
            <person name="Holland P.W.H."/>
            <person name="King N."/>
            <person name="Lang F.B.F."/>
            <person name="Roger A.J."/>
            <person name="Ruiz-Trillo I."/>
            <person name="Haas B."/>
            <person name="Nusbaum C."/>
            <person name="Birren B."/>
        </authorList>
    </citation>
    <scope>NUCLEOTIDE SEQUENCE [LARGE SCALE GENOMIC DNA]</scope>
    <source>
        <strain evidence="1 2">JP610</strain>
    </source>
</reference>
<dbReference type="Proteomes" id="UP000054560">
    <property type="component" value="Unassembled WGS sequence"/>
</dbReference>
<gene>
    <name evidence="1" type="ORF">SARC_08569</name>
</gene>
<dbReference type="EMBL" id="KQ242379">
    <property type="protein sequence ID" value="KNC79028.1"/>
    <property type="molecule type" value="Genomic_DNA"/>
</dbReference>
<accession>A0A0L0FST7</accession>
<protein>
    <submittedName>
        <fullName evidence="1">Uncharacterized protein</fullName>
    </submittedName>
</protein>
<evidence type="ECO:0000313" key="1">
    <source>
        <dbReference type="EMBL" id="KNC79028.1"/>
    </source>
</evidence>
<dbReference type="AlphaFoldDB" id="A0A0L0FST7"/>
<dbReference type="RefSeq" id="XP_014152930.1">
    <property type="nucleotide sequence ID" value="XM_014297455.1"/>
</dbReference>
<name>A0A0L0FST7_9EUKA</name>
<keyword evidence="2" id="KW-1185">Reference proteome</keyword>